<dbReference type="PANTHER" id="PTHR34390:SF1">
    <property type="entry name" value="SUCCINATE TRANSPORTER SUBUNIT YJJB-RELATED"/>
    <property type="match status" value="1"/>
</dbReference>
<dbReference type="AlphaFoldDB" id="A0A923LSS1"/>
<evidence type="ECO:0000256" key="8">
    <source>
        <dbReference type="SAM" id="Phobius"/>
    </source>
</evidence>
<evidence type="ECO:0000256" key="6">
    <source>
        <dbReference type="ARBA" id="ARBA00023136"/>
    </source>
</evidence>
<evidence type="ECO:0000256" key="4">
    <source>
        <dbReference type="ARBA" id="ARBA00022692"/>
    </source>
</evidence>
<evidence type="ECO:0000256" key="5">
    <source>
        <dbReference type="ARBA" id="ARBA00022989"/>
    </source>
</evidence>
<dbReference type="Pfam" id="PF12821">
    <property type="entry name" value="ThrE_2"/>
    <property type="match status" value="1"/>
</dbReference>
<feature type="transmembrane region" description="Helical" evidence="8">
    <location>
        <begin position="57"/>
        <end position="76"/>
    </location>
</feature>
<evidence type="ECO:0000256" key="1">
    <source>
        <dbReference type="ARBA" id="ARBA00004651"/>
    </source>
</evidence>
<dbReference type="InterPro" id="IPR050539">
    <property type="entry name" value="ThrE_Dicarb/AminoAcid_Exp"/>
</dbReference>
<dbReference type="EMBL" id="JACOPL010000003">
    <property type="protein sequence ID" value="MBC5724598.1"/>
    <property type="molecule type" value="Genomic_DNA"/>
</dbReference>
<feature type="transmembrane region" description="Helical" evidence="8">
    <location>
        <begin position="30"/>
        <end position="51"/>
    </location>
</feature>
<evidence type="ECO:0000313" key="10">
    <source>
        <dbReference type="EMBL" id="MBC5724598.1"/>
    </source>
</evidence>
<comment type="subcellular location">
    <subcellularLocation>
        <location evidence="1">Cell membrane</location>
        <topology evidence="1">Multi-pass membrane protein</topology>
    </subcellularLocation>
</comment>
<dbReference type="PANTHER" id="PTHR34390">
    <property type="entry name" value="UPF0442 PROTEIN YJJB-RELATED"/>
    <property type="match status" value="1"/>
</dbReference>
<evidence type="ECO:0000256" key="2">
    <source>
        <dbReference type="ARBA" id="ARBA00022475"/>
    </source>
</evidence>
<feature type="domain" description="Threonine/Serine exporter ThrE" evidence="9">
    <location>
        <begin position="10"/>
        <end position="134"/>
    </location>
</feature>
<gene>
    <name evidence="10" type="ORF">H8S45_03880</name>
</gene>
<evidence type="ECO:0000256" key="3">
    <source>
        <dbReference type="ARBA" id="ARBA00022519"/>
    </source>
</evidence>
<evidence type="ECO:0000259" key="9">
    <source>
        <dbReference type="Pfam" id="PF12821"/>
    </source>
</evidence>
<evidence type="ECO:0000256" key="7">
    <source>
        <dbReference type="ARBA" id="ARBA00034125"/>
    </source>
</evidence>
<keyword evidence="3" id="KW-0997">Cell inner membrane</keyword>
<dbReference type="Proteomes" id="UP000606499">
    <property type="component" value="Unassembled WGS sequence"/>
</dbReference>
<reference evidence="10" key="1">
    <citation type="submission" date="2020-08" db="EMBL/GenBank/DDBJ databases">
        <title>Genome public.</title>
        <authorList>
            <person name="Liu C."/>
            <person name="Sun Q."/>
        </authorList>
    </citation>
    <scope>NUCLEOTIDE SEQUENCE</scope>
    <source>
        <strain evidence="10">NSJ-28</strain>
    </source>
</reference>
<dbReference type="GO" id="GO:0005886">
    <property type="term" value="C:plasma membrane"/>
    <property type="evidence" value="ECO:0007669"/>
    <property type="project" value="UniProtKB-SubCell"/>
</dbReference>
<name>A0A923LSS1_9FIRM</name>
<keyword evidence="11" id="KW-1185">Reference proteome</keyword>
<dbReference type="RefSeq" id="WP_107630844.1">
    <property type="nucleotide sequence ID" value="NZ_JACOPL010000003.1"/>
</dbReference>
<comment type="similarity">
    <text evidence="7">Belongs to the ThrE exporter (TC 2.A.79) family.</text>
</comment>
<keyword evidence="6 8" id="KW-0472">Membrane</keyword>
<proteinExistence type="inferred from homology"/>
<dbReference type="InterPro" id="IPR024528">
    <property type="entry name" value="ThrE_2"/>
</dbReference>
<feature type="transmembrane region" description="Helical" evidence="8">
    <location>
        <begin position="125"/>
        <end position="147"/>
    </location>
</feature>
<evidence type="ECO:0000313" key="11">
    <source>
        <dbReference type="Proteomes" id="UP000606499"/>
    </source>
</evidence>
<feature type="transmembrane region" description="Helical" evidence="8">
    <location>
        <begin position="83"/>
        <end position="105"/>
    </location>
</feature>
<dbReference type="GO" id="GO:0015744">
    <property type="term" value="P:succinate transport"/>
    <property type="evidence" value="ECO:0007669"/>
    <property type="project" value="TreeGrafter"/>
</dbReference>
<sequence>MTGEMAVQVGMAAVGALGFGLLFHISGSRLVTILLGGAANWGFYLLALWAYEDRVAAFFAAALATAALAEVLARLLKTPVLTLLVPMLVPLVPGGDLYYTTLALVRGDMAAFAQYGSLVLKESGAISFGVILIACAVQTLLKLLALAREKRI</sequence>
<keyword evidence="2" id="KW-1003">Cell membrane</keyword>
<accession>A0A923LSS1</accession>
<keyword evidence="5 8" id="KW-1133">Transmembrane helix</keyword>
<comment type="caution">
    <text evidence="10">The sequence shown here is derived from an EMBL/GenBank/DDBJ whole genome shotgun (WGS) entry which is preliminary data.</text>
</comment>
<feature type="transmembrane region" description="Helical" evidence="8">
    <location>
        <begin position="6"/>
        <end position="23"/>
    </location>
</feature>
<keyword evidence="4 8" id="KW-0812">Transmembrane</keyword>
<organism evidence="10 11">
    <name type="scientific">Agathobaculum faecis</name>
    <dbReference type="NCBI Taxonomy" id="2763013"/>
    <lineage>
        <taxon>Bacteria</taxon>
        <taxon>Bacillati</taxon>
        <taxon>Bacillota</taxon>
        <taxon>Clostridia</taxon>
        <taxon>Eubacteriales</taxon>
        <taxon>Butyricicoccaceae</taxon>
        <taxon>Agathobaculum</taxon>
    </lineage>
</organism>
<protein>
    <submittedName>
        <fullName evidence="10">Threonine/serine exporter family protein</fullName>
    </submittedName>
</protein>